<feature type="binding site" evidence="3">
    <location>
        <position position="61"/>
    </location>
    <ligand>
        <name>substrate</name>
    </ligand>
</feature>
<dbReference type="Pfam" id="PF00132">
    <property type="entry name" value="Hexapep"/>
    <property type="match status" value="1"/>
</dbReference>
<evidence type="ECO:0000256" key="3">
    <source>
        <dbReference type="PIRSR" id="PIRSR620019-2"/>
    </source>
</evidence>
<feature type="binding site" evidence="3">
    <location>
        <position position="134"/>
    </location>
    <ligand>
        <name>acetyl-CoA</name>
        <dbReference type="ChEBI" id="CHEBI:57288"/>
    </ligand>
</feature>
<dbReference type="RefSeq" id="WP_234615192.1">
    <property type="nucleotide sequence ID" value="NZ_CP098806.1"/>
</dbReference>
<dbReference type="PANTHER" id="PTHR43300">
    <property type="entry name" value="ACETYLTRANSFERASE"/>
    <property type="match status" value="1"/>
</dbReference>
<dbReference type="Proteomes" id="UP001139700">
    <property type="component" value="Unassembled WGS sequence"/>
</dbReference>
<name>A0A9X1PER2_9BACT</name>
<accession>A0A9X1PER2</accession>
<reference evidence="5" key="1">
    <citation type="submission" date="2021-12" db="EMBL/GenBank/DDBJ databases">
        <title>Novel species in genus Dyadobacter.</title>
        <authorList>
            <person name="Ma C."/>
        </authorList>
    </citation>
    <scope>NUCLEOTIDE SEQUENCE</scope>
    <source>
        <strain evidence="5">CY399</strain>
    </source>
</reference>
<dbReference type="CDD" id="cd03360">
    <property type="entry name" value="LbH_AT_putative"/>
    <property type="match status" value="1"/>
</dbReference>
<dbReference type="InterPro" id="IPR011004">
    <property type="entry name" value="Trimer_LpxA-like_sf"/>
</dbReference>
<dbReference type="InterPro" id="IPR041561">
    <property type="entry name" value="PglD_N"/>
</dbReference>
<evidence type="ECO:0000256" key="1">
    <source>
        <dbReference type="ARBA" id="ARBA00007274"/>
    </source>
</evidence>
<evidence type="ECO:0000259" key="4">
    <source>
        <dbReference type="Pfam" id="PF17836"/>
    </source>
</evidence>
<protein>
    <submittedName>
        <fullName evidence="5">Acetyltransferase</fullName>
    </submittedName>
</protein>
<dbReference type="SUPFAM" id="SSF51161">
    <property type="entry name" value="Trimeric LpxA-like enzymes"/>
    <property type="match status" value="1"/>
</dbReference>
<dbReference type="Gene3D" id="3.40.50.20">
    <property type="match status" value="1"/>
</dbReference>
<sequence>MLIYGAGGHAKIIISLLMDSGASVKAIFDDDPAKRIFEGIAVIGSYDPDLHMNEALILAIGDNASRAQLAAKIGHRFANVFHHSSLINRNAHFGSGNVILHRAVIQTDTIIGNHCIINTGAIVEHECKISDFVHIAPGSVLCGNVTVGECTLIGAGSVVVPNVVIGKNCLIGAGSVVTKNIPDGAIIRGNPARIIKQTHYGKKNLALATAYGRDGNDLHSTGL</sequence>
<evidence type="ECO:0000313" key="5">
    <source>
        <dbReference type="EMBL" id="MCF0042338.1"/>
    </source>
</evidence>
<feature type="active site" description="Proton acceptor" evidence="2">
    <location>
        <position position="125"/>
    </location>
</feature>
<dbReference type="PANTHER" id="PTHR43300:SF7">
    <property type="entry name" value="UDP-N-ACETYLBACILLOSAMINE N-ACETYLTRANSFERASE"/>
    <property type="match status" value="1"/>
</dbReference>
<feature type="domain" description="PglD N-terminal" evidence="4">
    <location>
        <begin position="2"/>
        <end position="72"/>
    </location>
</feature>
<dbReference type="InterPro" id="IPR050179">
    <property type="entry name" value="Trans_hexapeptide_repeat"/>
</dbReference>
<dbReference type="InterPro" id="IPR020019">
    <property type="entry name" value="AcTrfase_PglD-like"/>
</dbReference>
<dbReference type="Gene3D" id="2.160.10.10">
    <property type="entry name" value="Hexapeptide repeat proteins"/>
    <property type="match status" value="1"/>
</dbReference>
<dbReference type="EMBL" id="JAJTTA010000003">
    <property type="protein sequence ID" value="MCF0042338.1"/>
    <property type="molecule type" value="Genomic_DNA"/>
</dbReference>
<feature type="site" description="Increases basicity of active site His" evidence="2">
    <location>
        <position position="126"/>
    </location>
</feature>
<dbReference type="AlphaFoldDB" id="A0A9X1PER2"/>
<keyword evidence="6" id="KW-1185">Reference proteome</keyword>
<gene>
    <name evidence="5" type="ORF">LXM24_19705</name>
</gene>
<evidence type="ECO:0000313" key="6">
    <source>
        <dbReference type="Proteomes" id="UP001139700"/>
    </source>
</evidence>
<organism evidence="5 6">
    <name type="scientific">Dyadobacter fanqingshengii</name>
    <dbReference type="NCBI Taxonomy" id="2906443"/>
    <lineage>
        <taxon>Bacteria</taxon>
        <taxon>Pseudomonadati</taxon>
        <taxon>Bacteroidota</taxon>
        <taxon>Cytophagia</taxon>
        <taxon>Cytophagales</taxon>
        <taxon>Spirosomataceae</taxon>
        <taxon>Dyadobacter</taxon>
    </lineage>
</organism>
<proteinExistence type="inferred from homology"/>
<dbReference type="InterPro" id="IPR001451">
    <property type="entry name" value="Hexapep"/>
</dbReference>
<evidence type="ECO:0000256" key="2">
    <source>
        <dbReference type="PIRSR" id="PIRSR620019-1"/>
    </source>
</evidence>
<dbReference type="Pfam" id="PF17836">
    <property type="entry name" value="PglD_N"/>
    <property type="match status" value="1"/>
</dbReference>
<dbReference type="NCBIfam" id="TIGR03570">
    <property type="entry name" value="NeuD_NnaD"/>
    <property type="match status" value="1"/>
</dbReference>
<comment type="similarity">
    <text evidence="1">Belongs to the transferase hexapeptide repeat family.</text>
</comment>
<comment type="caution">
    <text evidence="5">The sequence shown here is derived from an EMBL/GenBank/DDBJ whole genome shotgun (WGS) entry which is preliminary data.</text>
</comment>